<proteinExistence type="predicted"/>
<dbReference type="AlphaFoldDB" id="A0A914EEY7"/>
<evidence type="ECO:0000313" key="3">
    <source>
        <dbReference type="WBParaSite" id="ACRNAN_scaffold7377.g26441.t1"/>
    </source>
</evidence>
<dbReference type="GO" id="GO:0035269">
    <property type="term" value="P:protein O-linked glycosylation via mannose"/>
    <property type="evidence" value="ECO:0007669"/>
    <property type="project" value="InterPro"/>
</dbReference>
<dbReference type="Proteomes" id="UP000887540">
    <property type="component" value="Unplaced"/>
</dbReference>
<dbReference type="PANTHER" id="PTHR15576">
    <property type="entry name" value="RIBITOL-5-PHOSPHATE XYLOSYLTRANSFERASE 1"/>
    <property type="match status" value="1"/>
</dbReference>
<keyword evidence="2" id="KW-1185">Reference proteome</keyword>
<reference evidence="3" key="1">
    <citation type="submission" date="2022-11" db="UniProtKB">
        <authorList>
            <consortium name="WormBaseParasite"/>
        </authorList>
    </citation>
    <scope>IDENTIFICATION</scope>
</reference>
<dbReference type="WBParaSite" id="ACRNAN_scaffold7377.g26441.t1">
    <property type="protein sequence ID" value="ACRNAN_scaffold7377.g26441.t1"/>
    <property type="gene ID" value="ACRNAN_scaffold7377.g26441"/>
</dbReference>
<sequence>MNGTKKTLYVTFYFNVIPVDQGGNIMEYDWIVNVLLEKINRPIKIVKADEKHRRNDTLHVYLFQPEKDIFVKSNGLVNQGAYHMGDELMKNNIDYYPIATYVFRNYYNADYLMAYPSVHYVPLGTKTGFGPVQLNSLLPPSQRKYMVNFIGSIRSNRQEMVDRIKNKNITSYIYVQKGWASSDGLNVVNYRDILRESVFTLAPWGNNPESMRLYEAIEAGSIPIFQKLDPKRSPMTPMGPNNPIPQFDNWNEAIDFIDKMSLDVKLIDNLQKRVISFWKSYKEESQLKIKKVIDKAFRESHGYEC</sequence>
<dbReference type="InterPro" id="IPR055286">
    <property type="entry name" value="RXYLT1-like"/>
</dbReference>
<dbReference type="GO" id="GO:0005794">
    <property type="term" value="C:Golgi apparatus"/>
    <property type="evidence" value="ECO:0007669"/>
    <property type="project" value="TreeGrafter"/>
</dbReference>
<dbReference type="Pfam" id="PF24785">
    <property type="entry name" value="RXYLT1_C"/>
    <property type="match status" value="1"/>
</dbReference>
<feature type="domain" description="RXYLT1 C-terminal" evidence="1">
    <location>
        <begin position="130"/>
        <end position="297"/>
    </location>
</feature>
<dbReference type="GO" id="GO:0120053">
    <property type="term" value="F:ribitol beta-1,4-xylosyltransferase activity"/>
    <property type="evidence" value="ECO:0007669"/>
    <property type="project" value="InterPro"/>
</dbReference>
<dbReference type="InterPro" id="IPR057538">
    <property type="entry name" value="RXYLT1_C"/>
</dbReference>
<organism evidence="2 3">
    <name type="scientific">Acrobeloides nanus</name>
    <dbReference type="NCBI Taxonomy" id="290746"/>
    <lineage>
        <taxon>Eukaryota</taxon>
        <taxon>Metazoa</taxon>
        <taxon>Ecdysozoa</taxon>
        <taxon>Nematoda</taxon>
        <taxon>Chromadorea</taxon>
        <taxon>Rhabditida</taxon>
        <taxon>Tylenchina</taxon>
        <taxon>Cephalobomorpha</taxon>
        <taxon>Cephaloboidea</taxon>
        <taxon>Cephalobidae</taxon>
        <taxon>Acrobeloides</taxon>
    </lineage>
</organism>
<protein>
    <submittedName>
        <fullName evidence="3">Exostosin GT47 domain-containing protein</fullName>
    </submittedName>
</protein>
<name>A0A914EEY7_9BILA</name>
<accession>A0A914EEY7</accession>
<evidence type="ECO:0000259" key="1">
    <source>
        <dbReference type="Pfam" id="PF24785"/>
    </source>
</evidence>
<evidence type="ECO:0000313" key="2">
    <source>
        <dbReference type="Proteomes" id="UP000887540"/>
    </source>
</evidence>
<dbReference type="PANTHER" id="PTHR15576:SF1">
    <property type="entry name" value="RIBITOL-5-PHOSPHATE XYLOSYLTRANSFERASE 1"/>
    <property type="match status" value="1"/>
</dbReference>